<dbReference type="NCBIfam" id="NF033442">
    <property type="entry name" value="BREX_PglW"/>
    <property type="match status" value="1"/>
</dbReference>
<protein>
    <submittedName>
        <fullName evidence="8">Serine/threonine protein kinase</fullName>
    </submittedName>
</protein>
<evidence type="ECO:0000313" key="8">
    <source>
        <dbReference type="EMBL" id="TQJ04106.1"/>
    </source>
</evidence>
<dbReference type="PANTHER" id="PTHR43289:SF34">
    <property type="entry name" value="SERINE_THREONINE-PROTEIN KINASE YBDM-RELATED"/>
    <property type="match status" value="1"/>
</dbReference>
<evidence type="ECO:0000256" key="1">
    <source>
        <dbReference type="ARBA" id="ARBA00022679"/>
    </source>
</evidence>
<keyword evidence="8" id="KW-0723">Serine/threonine-protein kinase</keyword>
<feature type="domain" description="Protein kinase" evidence="7">
    <location>
        <begin position="529"/>
        <end position="789"/>
    </location>
</feature>
<reference evidence="8 9" key="1">
    <citation type="submission" date="2019-06" db="EMBL/GenBank/DDBJ databases">
        <title>Sequencing the genomes of 1000 actinobacteria strains.</title>
        <authorList>
            <person name="Klenk H.-P."/>
        </authorList>
    </citation>
    <scope>NUCLEOTIDE SEQUENCE [LARGE SCALE GENOMIC DNA]</scope>
    <source>
        <strain evidence="8 9">DSM 45679</strain>
    </source>
</reference>
<dbReference type="Pfam" id="PF00069">
    <property type="entry name" value="Pkinase"/>
    <property type="match status" value="2"/>
</dbReference>
<evidence type="ECO:0000313" key="9">
    <source>
        <dbReference type="Proteomes" id="UP000320876"/>
    </source>
</evidence>
<feature type="region of interest" description="Disordered" evidence="6">
    <location>
        <begin position="1221"/>
        <end position="1254"/>
    </location>
</feature>
<gene>
    <name evidence="8" type="ORF">FB471_3887</name>
</gene>
<dbReference type="InterPro" id="IPR011009">
    <property type="entry name" value="Kinase-like_dom_sf"/>
</dbReference>
<keyword evidence="1" id="KW-0808">Transferase</keyword>
<sequence>MAADPEPGPPRSQRWIQREPSQFTWEQDGLDFVKKQLPNAEPYRAWATFSFVAASGRVNECDLLIAVPGGLYLVELKAHPGRVTNNGSTWRVKDPNDGRIRTLDNPLALTDLKAKELKGQLTRAAQKAGKNVRIPWIQPAVFLTDPGLKSELDEFQQPNVYARHARSGLPRIWEDLLARPPQRESHRITAEFSARILPQLLKTIGITASNAHLKFGDHWKLAPRPLDAGPFWEDRLAKRDDGHIKEEGRVRLYLVREGTTESDREKAKRAALREYQVLQGISHRGIVQAVQFREHQGLPAILFRHAESDLRLDTYLAAFGANVGPDTRLDLVRQLAEAIRYAHNRSLYHRALSPRSIYVAAREDGSNPVLRLIDWQTAARDFETTNLRSIGDSSLDGAFIEDTAQCYLAPETDQPYPDPVDLDVFGLGAVAYLILSGRNPAANRAELKERLSTDDGLHVTAVDDTLPAELDALIHRATSPDVAHRLDSADTFLRELDGAERETAPPRPASTTEIDPLTAVVGQELHDGWEVAKVLGTGATARALLVERLVEDERGEPEVEQRVLKVALDDEKADRLHAENKALHLVGGGYVVQRLGGPDSLGGRTVLVLEFAGDVSLARRLHDEGRLTYHELERFSRDLFSALDQLAAKGVRHRDIKPANFGIFQRADRSKQLKLFDFSLHDAPASDVSAGTRGYLDPFLGSLRRPRFDEQAEWYAAAVTLYEMASGERPKWGDELTAPDMGADDLPRIDSELFEPALRDGLTRFFESALHRDTDRRFTTLRRMEDAWRAVFSEADATAPPTTQATVDGSTSETDLSEARDIAANAAQLDTPLEAAGLSPRAVSVANEHGATTVEELLSVRLHVIARARGAGSLTRKELNRRHKQWTARLLRAASSTAHPEPAEAAGEQAEPTRLSIEQLVEYLEPAPARKNSYRPTIERLALGLPDSGGTPTPLGAWPTQSRIAGHLKVSQPTVSRHFVDAIKSWRAAEWLEPVRRELVGIVEELGRIATAPEVAAEFRARHGSVRGDQRRALNEALAVVRAAVEAELAPGEDEEQAEPRLAVQRKNDTMLIAAESLEGSAAPTPSELGDYAVALGRKADRLADQEPLPSAATVLRDLRAVGVPDGMRPLADTRLVALAAAMSQRAAASRRLELYHRDLRLDRALRISQAAVGVRDAGISRENLLARVRARFPEIELGDPSYIEVERALAAAGSKLTYGPTTGRFTPPEQPWRRMLSSSSSHLSSIDPDAAATGRDPVELQSARLAESVDRGGFVAITVKAKDLPGTARLLAERFGVLDVDLGRLFLTELRELVAEKQQDWAKVLAADARISASTAVPRGLASYVSLTWQRVRQRLLERVTDAGPRTVVFLHDAGLLGRYAEAGGHALLVELQRAARLPDEQPHGLWLLCPAEAPNDSPRLLGEQVEVLPDDRMVALMSQFLAQLRPSDAA</sequence>
<organism evidence="8 9">
    <name type="scientific">Amycolatopsis cihanbeyliensis</name>
    <dbReference type="NCBI Taxonomy" id="1128664"/>
    <lineage>
        <taxon>Bacteria</taxon>
        <taxon>Bacillati</taxon>
        <taxon>Actinomycetota</taxon>
        <taxon>Actinomycetes</taxon>
        <taxon>Pseudonocardiales</taxon>
        <taxon>Pseudonocardiaceae</taxon>
        <taxon>Amycolatopsis</taxon>
    </lineage>
</organism>
<feature type="domain" description="Protein kinase" evidence="7">
    <location>
        <begin position="220"/>
        <end position="497"/>
    </location>
</feature>
<feature type="compositionally biased region" description="Low complexity" evidence="6">
    <location>
        <begin position="1237"/>
        <end position="1246"/>
    </location>
</feature>
<proteinExistence type="predicted"/>
<dbReference type="Gene3D" id="1.10.510.10">
    <property type="entry name" value="Transferase(Phosphotransferase) domain 1"/>
    <property type="match status" value="2"/>
</dbReference>
<dbReference type="Proteomes" id="UP000320876">
    <property type="component" value="Unassembled WGS sequence"/>
</dbReference>
<dbReference type="RefSeq" id="WP_211358068.1">
    <property type="nucleotide sequence ID" value="NZ_VFML01000001.1"/>
</dbReference>
<dbReference type="InterPro" id="IPR017441">
    <property type="entry name" value="Protein_kinase_ATP_BS"/>
</dbReference>
<evidence type="ECO:0000256" key="3">
    <source>
        <dbReference type="ARBA" id="ARBA00022777"/>
    </source>
</evidence>
<comment type="caution">
    <text evidence="8">The sequence shown here is derived from an EMBL/GenBank/DDBJ whole genome shotgun (WGS) entry which is preliminary data.</text>
</comment>
<keyword evidence="3 8" id="KW-0418">Kinase</keyword>
<evidence type="ECO:0000256" key="6">
    <source>
        <dbReference type="SAM" id="MobiDB-lite"/>
    </source>
</evidence>
<accession>A0A542DLY0</accession>
<dbReference type="InterPro" id="IPR011528">
    <property type="entry name" value="NERD"/>
</dbReference>
<dbReference type="Pfam" id="PF08378">
    <property type="entry name" value="NERD"/>
    <property type="match status" value="1"/>
</dbReference>
<dbReference type="PANTHER" id="PTHR43289">
    <property type="entry name" value="MITOGEN-ACTIVATED PROTEIN KINASE KINASE KINASE 20-RELATED"/>
    <property type="match status" value="1"/>
</dbReference>
<evidence type="ECO:0000256" key="2">
    <source>
        <dbReference type="ARBA" id="ARBA00022741"/>
    </source>
</evidence>
<dbReference type="SMART" id="SM00220">
    <property type="entry name" value="S_TKc"/>
    <property type="match status" value="1"/>
</dbReference>
<dbReference type="EMBL" id="VFML01000001">
    <property type="protein sequence ID" value="TQJ04106.1"/>
    <property type="molecule type" value="Genomic_DNA"/>
</dbReference>
<evidence type="ECO:0000256" key="5">
    <source>
        <dbReference type="PROSITE-ProRule" id="PRU10141"/>
    </source>
</evidence>
<dbReference type="PROSITE" id="PS50011">
    <property type="entry name" value="PROTEIN_KINASE_DOM"/>
    <property type="match status" value="2"/>
</dbReference>
<keyword evidence="2 5" id="KW-0547">Nucleotide-binding</keyword>
<dbReference type="GO" id="GO:0005524">
    <property type="term" value="F:ATP binding"/>
    <property type="evidence" value="ECO:0007669"/>
    <property type="project" value="UniProtKB-UniRule"/>
</dbReference>
<keyword evidence="4 5" id="KW-0067">ATP-binding</keyword>
<name>A0A542DLY0_AMYCI</name>
<feature type="binding site" evidence="5">
    <location>
        <position position="565"/>
    </location>
    <ligand>
        <name>ATP</name>
        <dbReference type="ChEBI" id="CHEBI:30616"/>
    </ligand>
</feature>
<evidence type="ECO:0000259" key="7">
    <source>
        <dbReference type="PROSITE" id="PS50011"/>
    </source>
</evidence>
<dbReference type="InterPro" id="IPR049832">
    <property type="entry name" value="BREX_PglW"/>
</dbReference>
<dbReference type="PROSITE" id="PS00107">
    <property type="entry name" value="PROTEIN_KINASE_ATP"/>
    <property type="match status" value="1"/>
</dbReference>
<keyword evidence="9" id="KW-1185">Reference proteome</keyword>
<dbReference type="SUPFAM" id="SSF56112">
    <property type="entry name" value="Protein kinase-like (PK-like)"/>
    <property type="match status" value="2"/>
</dbReference>
<evidence type="ECO:0000256" key="4">
    <source>
        <dbReference type="ARBA" id="ARBA00022840"/>
    </source>
</evidence>
<dbReference type="GO" id="GO:0004674">
    <property type="term" value="F:protein serine/threonine kinase activity"/>
    <property type="evidence" value="ECO:0007669"/>
    <property type="project" value="UniProtKB-KW"/>
</dbReference>
<dbReference type="InterPro" id="IPR000719">
    <property type="entry name" value="Prot_kinase_dom"/>
</dbReference>